<name>A0AAE7THP6_9BRAD</name>
<sequence length="103" mass="11140">MKSHVAKRSIIVGGHKTSISLEEAFWTAVKEISRQRDMSLSDLASEIERNLQHGNLSSAIRVYVLGYFKNRAADAITQKDHGISTAGKSAPAASGRGPTTKET</sequence>
<dbReference type="Proteomes" id="UP000594015">
    <property type="component" value="Chromosome"/>
</dbReference>
<dbReference type="KEGG" id="barh:WN72_24515"/>
<feature type="domain" description="Ribbon-helix-helix" evidence="2">
    <location>
        <begin position="6"/>
        <end position="67"/>
    </location>
</feature>
<organism evidence="3 4">
    <name type="scientific">Bradyrhizobium arachidis</name>
    <dbReference type="NCBI Taxonomy" id="858423"/>
    <lineage>
        <taxon>Bacteria</taxon>
        <taxon>Pseudomonadati</taxon>
        <taxon>Pseudomonadota</taxon>
        <taxon>Alphaproteobacteria</taxon>
        <taxon>Hyphomicrobiales</taxon>
        <taxon>Nitrobacteraceae</taxon>
        <taxon>Bradyrhizobium</taxon>
    </lineage>
</organism>
<proteinExistence type="predicted"/>
<dbReference type="EMBL" id="CP030050">
    <property type="protein sequence ID" value="QOZ69128.1"/>
    <property type="molecule type" value="Genomic_DNA"/>
</dbReference>
<evidence type="ECO:0000256" key="1">
    <source>
        <dbReference type="SAM" id="MobiDB-lite"/>
    </source>
</evidence>
<dbReference type="InterPro" id="IPR038268">
    <property type="entry name" value="RHH_sf"/>
</dbReference>
<dbReference type="InterPro" id="IPR027373">
    <property type="entry name" value="RHH_dom"/>
</dbReference>
<evidence type="ECO:0000259" key="2">
    <source>
        <dbReference type="Pfam" id="PF13467"/>
    </source>
</evidence>
<reference evidence="3 4" key="1">
    <citation type="submission" date="2018-06" db="EMBL/GenBank/DDBJ databases">
        <title>Comparative genomics of Bradyrhizobium nodulating Arachidis hypogaea.</title>
        <authorList>
            <person name="Li Y."/>
        </authorList>
    </citation>
    <scope>NUCLEOTIDE SEQUENCE [LARGE SCALE GENOMIC DNA]</scope>
    <source>
        <strain evidence="3 4">CCBAU 051107</strain>
    </source>
</reference>
<dbReference type="Pfam" id="PF13467">
    <property type="entry name" value="RHH_4"/>
    <property type="match status" value="1"/>
</dbReference>
<dbReference type="RefSeq" id="WP_092216315.1">
    <property type="nucleotide sequence ID" value="NZ_CP030050.1"/>
</dbReference>
<protein>
    <submittedName>
        <fullName evidence="3">Aryl-sulfate sulfotransferase</fullName>
    </submittedName>
</protein>
<dbReference type="Gene3D" id="1.10.3990.20">
    <property type="entry name" value="protein bp1543"/>
    <property type="match status" value="1"/>
</dbReference>
<evidence type="ECO:0000313" key="3">
    <source>
        <dbReference type="EMBL" id="QOZ69128.1"/>
    </source>
</evidence>
<feature type="region of interest" description="Disordered" evidence="1">
    <location>
        <begin position="79"/>
        <end position="103"/>
    </location>
</feature>
<accession>A0AAE7THP6</accession>
<gene>
    <name evidence="3" type="ORF">WN72_24515</name>
</gene>
<dbReference type="AlphaFoldDB" id="A0AAE7THP6"/>
<evidence type="ECO:0000313" key="4">
    <source>
        <dbReference type="Proteomes" id="UP000594015"/>
    </source>
</evidence>